<reference evidence="1" key="1">
    <citation type="submission" date="2020-10" db="EMBL/GenBank/DDBJ databases">
        <authorList>
            <person name="Castelo-Branco R."/>
            <person name="Eusebio N."/>
            <person name="Adriana R."/>
            <person name="Vieira A."/>
            <person name="Brugerolle De Fraissinette N."/>
            <person name="Rezende De Castro R."/>
            <person name="Schneider M.P."/>
            <person name="Vasconcelos V."/>
            <person name="Leao P.N."/>
        </authorList>
    </citation>
    <scope>NUCLEOTIDE SEQUENCE</scope>
    <source>
        <strain evidence="1">LEGE 11480</strain>
    </source>
</reference>
<organism evidence="1 2">
    <name type="scientific">Romeriopsis navalis LEGE 11480</name>
    <dbReference type="NCBI Taxonomy" id="2777977"/>
    <lineage>
        <taxon>Bacteria</taxon>
        <taxon>Bacillati</taxon>
        <taxon>Cyanobacteriota</taxon>
        <taxon>Cyanophyceae</taxon>
        <taxon>Leptolyngbyales</taxon>
        <taxon>Leptolyngbyaceae</taxon>
        <taxon>Romeriopsis</taxon>
        <taxon>Romeriopsis navalis</taxon>
    </lineage>
</organism>
<keyword evidence="2" id="KW-1185">Reference proteome</keyword>
<dbReference type="Proteomes" id="UP000625316">
    <property type="component" value="Unassembled WGS sequence"/>
</dbReference>
<sequence length="51" mass="5710">MILQDQSLALYCQKRGWAEDVASIGLLICHADGSDRLCYDRDILLQAEALN</sequence>
<name>A0A928VSL2_9CYAN</name>
<gene>
    <name evidence="1" type="ORF">IQ266_21120</name>
</gene>
<comment type="caution">
    <text evidence="1">The sequence shown here is derived from an EMBL/GenBank/DDBJ whole genome shotgun (WGS) entry which is preliminary data.</text>
</comment>
<protein>
    <submittedName>
        <fullName evidence="1">Uncharacterized protein</fullName>
    </submittedName>
</protein>
<dbReference type="RefSeq" id="WP_264327065.1">
    <property type="nucleotide sequence ID" value="NZ_JADEXQ010000095.1"/>
</dbReference>
<dbReference type="AlphaFoldDB" id="A0A928VSL2"/>
<accession>A0A928VSL2</accession>
<evidence type="ECO:0000313" key="2">
    <source>
        <dbReference type="Proteomes" id="UP000625316"/>
    </source>
</evidence>
<proteinExistence type="predicted"/>
<evidence type="ECO:0000313" key="1">
    <source>
        <dbReference type="EMBL" id="MBE9032246.1"/>
    </source>
</evidence>
<dbReference type="EMBL" id="JADEXQ010000095">
    <property type="protein sequence ID" value="MBE9032246.1"/>
    <property type="molecule type" value="Genomic_DNA"/>
</dbReference>